<dbReference type="InterPro" id="IPR018159">
    <property type="entry name" value="Spectrin/alpha-actinin"/>
</dbReference>
<dbReference type="SMART" id="SM00150">
    <property type="entry name" value="SPEC"/>
    <property type="match status" value="1"/>
</dbReference>
<dbReference type="Gene3D" id="1.20.58.60">
    <property type="match status" value="2"/>
</dbReference>
<name>A0AAE1P222_9EUCA</name>
<dbReference type="SUPFAM" id="SSF46966">
    <property type="entry name" value="Spectrin repeat"/>
    <property type="match status" value="2"/>
</dbReference>
<dbReference type="PANTHER" id="PTHR11915">
    <property type="entry name" value="SPECTRIN/FILAMIN RELATED CYTOSKELETAL PROTEIN"/>
    <property type="match status" value="1"/>
</dbReference>
<protein>
    <recommendedName>
        <fullName evidence="5">Spectrin alpha chain-like protein</fullName>
    </recommendedName>
</protein>
<evidence type="ECO:0000313" key="4">
    <source>
        <dbReference type="Proteomes" id="UP001292094"/>
    </source>
</evidence>
<dbReference type="Proteomes" id="UP001292094">
    <property type="component" value="Unassembled WGS sequence"/>
</dbReference>
<dbReference type="CDD" id="cd00176">
    <property type="entry name" value="SPEC"/>
    <property type="match status" value="1"/>
</dbReference>
<dbReference type="InterPro" id="IPR002017">
    <property type="entry name" value="Spectrin_repeat"/>
</dbReference>
<dbReference type="EMBL" id="JAWZYT010003009">
    <property type="protein sequence ID" value="KAK4300660.1"/>
    <property type="molecule type" value="Genomic_DNA"/>
</dbReference>
<accession>A0AAE1P222</accession>
<evidence type="ECO:0000256" key="1">
    <source>
        <dbReference type="ARBA" id="ARBA00022737"/>
    </source>
</evidence>
<comment type="caution">
    <text evidence="3">The sequence shown here is derived from an EMBL/GenBank/DDBJ whole genome shotgun (WGS) entry which is preliminary data.</text>
</comment>
<proteinExistence type="predicted"/>
<gene>
    <name evidence="3" type="ORF">Pmani_027147</name>
</gene>
<keyword evidence="1" id="KW-0677">Repeat</keyword>
<evidence type="ECO:0008006" key="5">
    <source>
        <dbReference type="Google" id="ProtNLM"/>
    </source>
</evidence>
<evidence type="ECO:0000256" key="2">
    <source>
        <dbReference type="SAM" id="Coils"/>
    </source>
</evidence>
<feature type="coiled-coil region" evidence="2">
    <location>
        <begin position="80"/>
        <end position="107"/>
    </location>
</feature>
<keyword evidence="2" id="KW-0175">Coiled coil</keyword>
<keyword evidence="4" id="KW-1185">Reference proteome</keyword>
<organism evidence="3 4">
    <name type="scientific">Petrolisthes manimaculis</name>
    <dbReference type="NCBI Taxonomy" id="1843537"/>
    <lineage>
        <taxon>Eukaryota</taxon>
        <taxon>Metazoa</taxon>
        <taxon>Ecdysozoa</taxon>
        <taxon>Arthropoda</taxon>
        <taxon>Crustacea</taxon>
        <taxon>Multicrustacea</taxon>
        <taxon>Malacostraca</taxon>
        <taxon>Eumalacostraca</taxon>
        <taxon>Eucarida</taxon>
        <taxon>Decapoda</taxon>
        <taxon>Pleocyemata</taxon>
        <taxon>Anomura</taxon>
        <taxon>Galatheoidea</taxon>
        <taxon>Porcellanidae</taxon>
        <taxon>Petrolisthes</taxon>
    </lineage>
</organism>
<reference evidence="3" key="1">
    <citation type="submission" date="2023-11" db="EMBL/GenBank/DDBJ databases">
        <title>Genome assemblies of two species of porcelain crab, Petrolisthes cinctipes and Petrolisthes manimaculis (Anomura: Porcellanidae).</title>
        <authorList>
            <person name="Angst P."/>
        </authorList>
    </citation>
    <scope>NUCLEOTIDE SEQUENCE</scope>
    <source>
        <strain evidence="3">PB745_02</strain>
        <tissue evidence="3">Gill</tissue>
    </source>
</reference>
<dbReference type="AlphaFoldDB" id="A0AAE1P222"/>
<dbReference type="Pfam" id="PF00435">
    <property type="entry name" value="Spectrin"/>
    <property type="match status" value="1"/>
</dbReference>
<sequence length="165" mass="19368">MVKDFENTGHSQLDKIRMRQKQIHDLWAHLNRLKQQKERSLEGASSVEVFHCTSNETRDWMVEKMDKLDTDELGRDLKTVQSLQHKHHQLERELAPVEEKVKAVERRNRLEETVGQQMFLNSAKSLVNWVGDVNADEPARDVTTVEHLLKSHQDLDDDIRAHQEE</sequence>
<evidence type="ECO:0000313" key="3">
    <source>
        <dbReference type="EMBL" id="KAK4300660.1"/>
    </source>
</evidence>